<dbReference type="PANTHER" id="PTHR30143">
    <property type="entry name" value="ACID HYDRATASE"/>
    <property type="match status" value="1"/>
</dbReference>
<proteinExistence type="predicted"/>
<dbReference type="AlphaFoldDB" id="A0A6N7YWQ2"/>
<accession>A0A6N7YWQ2</accession>
<keyword evidence="2" id="KW-1185">Reference proteome</keyword>
<evidence type="ECO:0000313" key="1">
    <source>
        <dbReference type="EMBL" id="MTD53293.1"/>
    </source>
</evidence>
<protein>
    <recommendedName>
        <fullName evidence="3">2-keto-4-pentenoate hydratase</fullName>
    </recommendedName>
</protein>
<dbReference type="GO" id="GO:0008684">
    <property type="term" value="F:2-oxopent-4-enoate hydratase activity"/>
    <property type="evidence" value="ECO:0007669"/>
    <property type="project" value="TreeGrafter"/>
</dbReference>
<dbReference type="EMBL" id="WMBA01000005">
    <property type="protein sequence ID" value="MTD53293.1"/>
    <property type="molecule type" value="Genomic_DNA"/>
</dbReference>
<organism evidence="1 2">
    <name type="scientific">Amycolatopsis pithecellobii</name>
    <dbReference type="NCBI Taxonomy" id="664692"/>
    <lineage>
        <taxon>Bacteria</taxon>
        <taxon>Bacillati</taxon>
        <taxon>Actinomycetota</taxon>
        <taxon>Actinomycetes</taxon>
        <taxon>Pseudonocardiales</taxon>
        <taxon>Pseudonocardiaceae</taxon>
        <taxon>Amycolatopsis</taxon>
    </lineage>
</organism>
<dbReference type="Proteomes" id="UP000440096">
    <property type="component" value="Unassembled WGS sequence"/>
</dbReference>
<evidence type="ECO:0000313" key="2">
    <source>
        <dbReference type="Proteomes" id="UP000440096"/>
    </source>
</evidence>
<evidence type="ECO:0008006" key="3">
    <source>
        <dbReference type="Google" id="ProtNLM"/>
    </source>
</evidence>
<reference evidence="1 2" key="1">
    <citation type="submission" date="2019-11" db="EMBL/GenBank/DDBJ databases">
        <title>Draft genome of Amycolatopsis RM579.</title>
        <authorList>
            <person name="Duangmal K."/>
            <person name="Mingma R."/>
        </authorList>
    </citation>
    <scope>NUCLEOTIDE SEQUENCE [LARGE SCALE GENOMIC DNA]</scope>
    <source>
        <strain evidence="1 2">RM579</strain>
    </source>
</reference>
<gene>
    <name evidence="1" type="ORF">GKO32_04755</name>
</gene>
<dbReference type="InterPro" id="IPR050772">
    <property type="entry name" value="Hydratase-Decarb/MhpD_sf"/>
</dbReference>
<name>A0A6N7YWQ2_9PSEU</name>
<dbReference type="OrthoDB" id="9792137at2"/>
<dbReference type="RefSeq" id="WP_154755554.1">
    <property type="nucleotide sequence ID" value="NZ_WMBA01000005.1"/>
</dbReference>
<dbReference type="GO" id="GO:0005737">
    <property type="term" value="C:cytoplasm"/>
    <property type="evidence" value="ECO:0007669"/>
    <property type="project" value="TreeGrafter"/>
</dbReference>
<sequence length="257" mass="28218">MDRAAADQAADLIISLYRGTAAGPVKHFPEDCSPASFFDVQMILDGLIDRLGRPVQGWKLYFPFKAGQPNLVAPIFTVLPSGAHITTDLSRLRIWEPEIVFRAKKDLPPRERPYTYEEVAQATEAAPAIEFLATRFDVADLDELAGRTFERYADNTLSGGFVVGEPYSDWRSLDFSKLRIVSRQGDETVGDIRGGHPVVDPFILVFVGANTARERQGIRRGQVLATLSPSALLTAKPDAAISASFEGLGDVEAVFDY</sequence>
<dbReference type="Gene3D" id="3.90.850.10">
    <property type="entry name" value="Fumarylacetoacetase-like, C-terminal domain"/>
    <property type="match status" value="1"/>
</dbReference>
<comment type="caution">
    <text evidence="1">The sequence shown here is derived from an EMBL/GenBank/DDBJ whole genome shotgun (WGS) entry which is preliminary data.</text>
</comment>
<dbReference type="PANTHER" id="PTHR30143:SF0">
    <property type="entry name" value="2-KETO-4-PENTENOATE HYDRATASE"/>
    <property type="match status" value="1"/>
</dbReference>
<dbReference type="SUPFAM" id="SSF56529">
    <property type="entry name" value="FAH"/>
    <property type="match status" value="1"/>
</dbReference>
<dbReference type="InterPro" id="IPR036663">
    <property type="entry name" value="Fumarylacetoacetase_C_sf"/>
</dbReference>